<name>A0AA40M4J8_CLONO</name>
<comment type="caution">
    <text evidence="1">The sequence shown here is derived from an EMBL/GenBank/DDBJ whole genome shotgun (WGS) entry which is preliminary data.</text>
</comment>
<dbReference type="RefSeq" id="WP_039222697.1">
    <property type="nucleotide sequence ID" value="NZ_CM003351.1"/>
</dbReference>
<accession>A0AA40M4J8</accession>
<protein>
    <recommendedName>
        <fullName evidence="3">DUF2922 domain-containing protein</fullName>
    </recommendedName>
</protein>
<dbReference type="AlphaFoldDB" id="A0AA40M4J8"/>
<dbReference type="Proteomes" id="UP000027770">
    <property type="component" value="Plasmid p4Cn27606"/>
</dbReference>
<keyword evidence="1" id="KW-0614">Plasmid</keyword>
<gene>
    <name evidence="1" type="ORF">Z959_p0108</name>
</gene>
<sequence length="72" mass="7933">MAKSLLMKFKTTDNKSYSLKVNRVKKDVAEEDVKNLMDSLVNNDVVIASGGALKVKESAEIITTTSEELDVE</sequence>
<evidence type="ECO:0000313" key="2">
    <source>
        <dbReference type="Proteomes" id="UP000027770"/>
    </source>
</evidence>
<evidence type="ECO:0000313" key="1">
    <source>
        <dbReference type="EMBL" id="KEI11405.1"/>
    </source>
</evidence>
<dbReference type="Pfam" id="PF11148">
    <property type="entry name" value="DUF2922"/>
    <property type="match status" value="1"/>
</dbReference>
<evidence type="ECO:0008006" key="3">
    <source>
        <dbReference type="Google" id="ProtNLM"/>
    </source>
</evidence>
<proteinExistence type="predicted"/>
<reference evidence="2" key="1">
    <citation type="journal article" date="2014" name="PLoS ONE">
        <title>Plasmidome interchange between Clostridium botulinum, Clostridium novyi and Clostridium haemolyticum converts strains of independent lineages into distinctly different pathogens.</title>
        <authorList>
            <person name="Skarin H."/>
            <person name="Segerman B."/>
        </authorList>
    </citation>
    <scope>NUCLEOTIDE SEQUENCE [LARGE SCALE GENOMIC DNA]</scope>
    <source>
        <strain evidence="2">ATCC 27606</strain>
    </source>
</reference>
<dbReference type="EMBL" id="JENW01000168">
    <property type="protein sequence ID" value="KEI11405.1"/>
    <property type="molecule type" value="Genomic_DNA"/>
</dbReference>
<dbReference type="InterPro" id="IPR021321">
    <property type="entry name" value="DUF2922"/>
</dbReference>
<geneLocation type="plasmid" evidence="1 2">
    <name>p4Cn27606</name>
</geneLocation>
<organism evidence="1 2">
    <name type="scientific">Clostridium novyi B str. ATCC 27606</name>
    <dbReference type="NCBI Taxonomy" id="1443123"/>
    <lineage>
        <taxon>Bacteria</taxon>
        <taxon>Bacillati</taxon>
        <taxon>Bacillota</taxon>
        <taxon>Clostridia</taxon>
        <taxon>Eubacteriales</taxon>
        <taxon>Clostridiaceae</taxon>
        <taxon>Clostridium</taxon>
    </lineage>
</organism>
<keyword evidence="2" id="KW-1185">Reference proteome</keyword>